<dbReference type="Proteomes" id="UP000218432">
    <property type="component" value="Chromosome 1"/>
</dbReference>
<feature type="region of interest" description="Disordered" evidence="1">
    <location>
        <begin position="16"/>
        <end position="40"/>
    </location>
</feature>
<name>A0A1Y1BJ64_9BURK</name>
<gene>
    <name evidence="2" type="ORF">BSFP_019870</name>
</gene>
<evidence type="ECO:0000313" key="2">
    <source>
        <dbReference type="EMBL" id="BAX59166.1"/>
    </source>
</evidence>
<accession>A0A1Y1BJ64</accession>
<evidence type="ECO:0000313" key="3">
    <source>
        <dbReference type="Proteomes" id="UP000218432"/>
    </source>
</evidence>
<dbReference type="AlphaFoldDB" id="A0A1Y1BJ64"/>
<sequence>MEETVPTIHTAMVRRNIPNAKKRQDGDLSHPHCSKMVTGR</sequence>
<organism evidence="2 3">
    <name type="scientific">Burkholderia stabilis</name>
    <dbReference type="NCBI Taxonomy" id="95485"/>
    <lineage>
        <taxon>Bacteria</taxon>
        <taxon>Pseudomonadati</taxon>
        <taxon>Pseudomonadota</taxon>
        <taxon>Betaproteobacteria</taxon>
        <taxon>Burkholderiales</taxon>
        <taxon>Burkholderiaceae</taxon>
        <taxon>Burkholderia</taxon>
        <taxon>Burkholderia cepacia complex</taxon>
    </lineage>
</organism>
<protein>
    <submittedName>
        <fullName evidence="2">Uncharacterized protein</fullName>
    </submittedName>
</protein>
<reference evidence="2 3" key="1">
    <citation type="journal article" date="2017" name="Genome Announc.">
        <title>Complete Genome Sequence of Burkholderia stabilis FERMP-21014.</title>
        <authorList>
            <person name="Konishi K."/>
            <person name="Kumagai T."/>
            <person name="Sakasegawa S."/>
            <person name="Tamura T."/>
        </authorList>
    </citation>
    <scope>NUCLEOTIDE SEQUENCE [LARGE SCALE GENOMIC DNA]</scope>
    <source>
        <strain evidence="2 3">FERMP-21014</strain>
    </source>
</reference>
<proteinExistence type="predicted"/>
<dbReference type="EMBL" id="AP018111">
    <property type="protein sequence ID" value="BAX59166.1"/>
    <property type="molecule type" value="Genomic_DNA"/>
</dbReference>
<evidence type="ECO:0000256" key="1">
    <source>
        <dbReference type="SAM" id="MobiDB-lite"/>
    </source>
</evidence>